<comment type="caution">
    <text evidence="1">The sequence shown here is derived from an EMBL/GenBank/DDBJ whole genome shotgun (WGS) entry which is preliminary data.</text>
</comment>
<evidence type="ECO:0000313" key="1">
    <source>
        <dbReference type="EMBL" id="GAI04940.1"/>
    </source>
</evidence>
<organism evidence="1">
    <name type="scientific">marine sediment metagenome</name>
    <dbReference type="NCBI Taxonomy" id="412755"/>
    <lineage>
        <taxon>unclassified sequences</taxon>
        <taxon>metagenomes</taxon>
        <taxon>ecological metagenomes</taxon>
    </lineage>
</organism>
<protein>
    <submittedName>
        <fullName evidence="1">Uncharacterized protein</fullName>
    </submittedName>
</protein>
<accession>X1LRC6</accession>
<sequence length="178" mass="20921">DNPTSFCGKSNEYNEVLKKHLKDVEANPQWKKYGDGKPPCEGWIWDSFQDVWRPTIGFCPSAWVEHYFGWNPFGIFDKPTEPTTQNERLMCEYAVLAAIHDTYLKDLPVCDRLFETNNEEIIPNPFPLTKWGEFYEGVRIRTNIQRALEHVESDLHQKEEKSLAEMRALRTLFERIPP</sequence>
<feature type="non-terminal residue" evidence="1">
    <location>
        <position position="1"/>
    </location>
</feature>
<dbReference type="AlphaFoldDB" id="X1LRC6"/>
<reference evidence="1" key="1">
    <citation type="journal article" date="2014" name="Front. Microbiol.">
        <title>High frequency of phylogenetically diverse reductive dehalogenase-homologous genes in deep subseafloor sedimentary metagenomes.</title>
        <authorList>
            <person name="Kawai M."/>
            <person name="Futagami T."/>
            <person name="Toyoda A."/>
            <person name="Takaki Y."/>
            <person name="Nishi S."/>
            <person name="Hori S."/>
            <person name="Arai W."/>
            <person name="Tsubouchi T."/>
            <person name="Morono Y."/>
            <person name="Uchiyama I."/>
            <person name="Ito T."/>
            <person name="Fujiyama A."/>
            <person name="Inagaki F."/>
            <person name="Takami H."/>
        </authorList>
    </citation>
    <scope>NUCLEOTIDE SEQUENCE</scope>
    <source>
        <strain evidence="1">Expedition CK06-06</strain>
    </source>
</reference>
<proteinExistence type="predicted"/>
<dbReference type="EMBL" id="BARV01011197">
    <property type="protein sequence ID" value="GAI04940.1"/>
    <property type="molecule type" value="Genomic_DNA"/>
</dbReference>
<gene>
    <name evidence="1" type="ORF">S06H3_21341</name>
</gene>
<name>X1LRC6_9ZZZZ</name>